<dbReference type="RefSeq" id="WP_013445472.1">
    <property type="nucleotide sequence ID" value="NC_014734.1"/>
</dbReference>
<gene>
    <name evidence="5" type="ordered locus">Palpr_1966</name>
</gene>
<dbReference type="AlphaFoldDB" id="E4T5V9"/>
<dbReference type="SMART" id="SM00448">
    <property type="entry name" value="REC"/>
    <property type="match status" value="1"/>
</dbReference>
<name>E4T5V9_PALPW</name>
<dbReference type="SUPFAM" id="SSF52172">
    <property type="entry name" value="CheY-like"/>
    <property type="match status" value="1"/>
</dbReference>
<keyword evidence="1 3" id="KW-0597">Phosphoprotein</keyword>
<dbReference type="PANTHER" id="PTHR44591:SF3">
    <property type="entry name" value="RESPONSE REGULATORY DOMAIN-CONTAINING PROTEIN"/>
    <property type="match status" value="1"/>
</dbReference>
<dbReference type="Proteomes" id="UP000008718">
    <property type="component" value="Chromosome"/>
</dbReference>
<dbReference type="EMBL" id="CP002345">
    <property type="protein sequence ID" value="ADQ80103.1"/>
    <property type="molecule type" value="Genomic_DNA"/>
</dbReference>
<dbReference type="GO" id="GO:0003677">
    <property type="term" value="F:DNA binding"/>
    <property type="evidence" value="ECO:0007669"/>
    <property type="project" value="UniProtKB-KW"/>
</dbReference>
<keyword evidence="6" id="KW-1185">Reference proteome</keyword>
<evidence type="ECO:0000313" key="5">
    <source>
        <dbReference type="EMBL" id="ADQ80103.1"/>
    </source>
</evidence>
<dbReference type="HOGENOM" id="CLU_993553_0_0_10"/>
<proteinExistence type="predicted"/>
<protein>
    <submittedName>
        <fullName evidence="5">Two component transcriptional regulator, LuxR family</fullName>
    </submittedName>
</protein>
<reference evidence="5 6" key="2">
    <citation type="journal article" date="2011" name="Stand. Genomic Sci.">
        <title>Complete genome sequence of Paludibacter propionicigenes type strain (WB4).</title>
        <authorList>
            <person name="Gronow S."/>
            <person name="Munk C."/>
            <person name="Lapidus A."/>
            <person name="Nolan M."/>
            <person name="Lucas S."/>
            <person name="Hammon N."/>
            <person name="Deshpande S."/>
            <person name="Cheng J.F."/>
            <person name="Tapia R."/>
            <person name="Han C."/>
            <person name="Goodwin L."/>
            <person name="Pitluck S."/>
            <person name="Liolios K."/>
            <person name="Ivanova N."/>
            <person name="Mavromatis K."/>
            <person name="Mikhailova N."/>
            <person name="Pati A."/>
            <person name="Chen A."/>
            <person name="Palaniappan K."/>
            <person name="Land M."/>
            <person name="Hauser L."/>
            <person name="Chang Y.J."/>
            <person name="Jeffries C.D."/>
            <person name="Brambilla E."/>
            <person name="Rohde M."/>
            <person name="Goker M."/>
            <person name="Detter J.C."/>
            <person name="Woyke T."/>
            <person name="Bristow J."/>
            <person name="Eisen J.A."/>
            <person name="Markowitz V."/>
            <person name="Hugenholtz P."/>
            <person name="Kyrpides N.C."/>
            <person name="Klenk H.P."/>
        </authorList>
    </citation>
    <scope>NUCLEOTIDE SEQUENCE [LARGE SCALE GENOMIC DNA]</scope>
    <source>
        <strain evidence="6">DSM 17365 / JCM 13257 / WB4</strain>
    </source>
</reference>
<dbReference type="InterPro" id="IPR050595">
    <property type="entry name" value="Bact_response_regulator"/>
</dbReference>
<dbReference type="InterPro" id="IPR016032">
    <property type="entry name" value="Sig_transdc_resp-reg_C-effctor"/>
</dbReference>
<dbReference type="InterPro" id="IPR036388">
    <property type="entry name" value="WH-like_DNA-bd_sf"/>
</dbReference>
<dbReference type="InterPro" id="IPR011006">
    <property type="entry name" value="CheY-like_superfamily"/>
</dbReference>
<dbReference type="PROSITE" id="PS50110">
    <property type="entry name" value="RESPONSE_REGULATORY"/>
    <property type="match status" value="1"/>
</dbReference>
<dbReference type="eggNOG" id="COG2197">
    <property type="taxonomic scope" value="Bacteria"/>
</dbReference>
<evidence type="ECO:0000313" key="6">
    <source>
        <dbReference type="Proteomes" id="UP000008718"/>
    </source>
</evidence>
<dbReference type="OrthoDB" id="9789181at2"/>
<keyword evidence="2" id="KW-0238">DNA-binding</keyword>
<dbReference type="SUPFAM" id="SSF46894">
    <property type="entry name" value="C-terminal effector domain of the bipartite response regulators"/>
    <property type="match status" value="1"/>
</dbReference>
<feature type="modified residue" description="4-aspartylphosphate" evidence="3">
    <location>
        <position position="57"/>
    </location>
</feature>
<dbReference type="eggNOG" id="COG0745">
    <property type="taxonomic scope" value="Bacteria"/>
</dbReference>
<dbReference type="Pfam" id="PF00072">
    <property type="entry name" value="Response_reg"/>
    <property type="match status" value="1"/>
</dbReference>
<dbReference type="GO" id="GO:0006355">
    <property type="term" value="P:regulation of DNA-templated transcription"/>
    <property type="evidence" value="ECO:0007669"/>
    <property type="project" value="InterPro"/>
</dbReference>
<dbReference type="KEGG" id="ppn:Palpr_1966"/>
<evidence type="ECO:0000259" key="4">
    <source>
        <dbReference type="PROSITE" id="PS50110"/>
    </source>
</evidence>
<reference key="1">
    <citation type="submission" date="2010-11" db="EMBL/GenBank/DDBJ databases">
        <title>The complete genome of Paludibacter propionicigenes DSM 17365.</title>
        <authorList>
            <consortium name="US DOE Joint Genome Institute (JGI-PGF)"/>
            <person name="Lucas S."/>
            <person name="Copeland A."/>
            <person name="Lapidus A."/>
            <person name="Bruce D."/>
            <person name="Goodwin L."/>
            <person name="Pitluck S."/>
            <person name="Kyrpides N."/>
            <person name="Mavromatis K."/>
            <person name="Ivanova N."/>
            <person name="Munk A.C."/>
            <person name="Brettin T."/>
            <person name="Detter J.C."/>
            <person name="Han C."/>
            <person name="Tapia R."/>
            <person name="Land M."/>
            <person name="Hauser L."/>
            <person name="Markowitz V."/>
            <person name="Cheng J.-F."/>
            <person name="Hugenholtz P."/>
            <person name="Woyke T."/>
            <person name="Wu D."/>
            <person name="Gronow S."/>
            <person name="Wellnitz S."/>
            <person name="Brambilla E."/>
            <person name="Klenk H.-P."/>
            <person name="Eisen J.A."/>
        </authorList>
    </citation>
    <scope>NUCLEOTIDE SEQUENCE</scope>
    <source>
        <strain>WB4</strain>
    </source>
</reference>
<dbReference type="InterPro" id="IPR001789">
    <property type="entry name" value="Sig_transdc_resp-reg_receiver"/>
</dbReference>
<organism evidence="5 6">
    <name type="scientific">Paludibacter propionicigenes (strain DSM 17365 / JCM 13257 / WB4)</name>
    <dbReference type="NCBI Taxonomy" id="694427"/>
    <lineage>
        <taxon>Bacteria</taxon>
        <taxon>Pseudomonadati</taxon>
        <taxon>Bacteroidota</taxon>
        <taxon>Bacteroidia</taxon>
        <taxon>Bacteroidales</taxon>
        <taxon>Paludibacteraceae</taxon>
        <taxon>Paludibacter</taxon>
    </lineage>
</organism>
<dbReference type="Gene3D" id="3.40.50.2300">
    <property type="match status" value="1"/>
</dbReference>
<evidence type="ECO:0000256" key="3">
    <source>
        <dbReference type="PROSITE-ProRule" id="PRU00169"/>
    </source>
</evidence>
<dbReference type="Gene3D" id="1.10.10.10">
    <property type="entry name" value="Winged helix-like DNA-binding domain superfamily/Winged helix DNA-binding domain"/>
    <property type="match status" value="1"/>
</dbReference>
<feature type="domain" description="Response regulatory" evidence="4">
    <location>
        <begin position="9"/>
        <end position="125"/>
    </location>
</feature>
<accession>E4T5V9</accession>
<evidence type="ECO:0000256" key="1">
    <source>
        <dbReference type="ARBA" id="ARBA00022553"/>
    </source>
</evidence>
<sequence>MENVIKSGRILVVEDDNCNIQIVKFALEDDYEVIAASNGLDAINMIPEVKPDFILLDWCMPVMDGLETLQHLKRDEVLKTIPVAMLTGSKIETEDLLLAYQYGVVDFIRKPFNMLELKARVKSMLEVSRFYKTEIIKREASLTSYAIQLSEANRFLVETAAKIQESNSKQISNCDIINDIKHSFNAKVVNSAMKQFGEHFLNIHEDFDKNLLKAHPNISPAEMKLATFLRLNLKTKEISAILHQAPDSIRVSRTRLRRKLNLDPDTNLTTYLMGF</sequence>
<dbReference type="STRING" id="694427.Palpr_1966"/>
<dbReference type="PANTHER" id="PTHR44591">
    <property type="entry name" value="STRESS RESPONSE REGULATOR PROTEIN 1"/>
    <property type="match status" value="1"/>
</dbReference>
<evidence type="ECO:0000256" key="2">
    <source>
        <dbReference type="ARBA" id="ARBA00023125"/>
    </source>
</evidence>
<dbReference type="GO" id="GO:0000160">
    <property type="term" value="P:phosphorelay signal transduction system"/>
    <property type="evidence" value="ECO:0007669"/>
    <property type="project" value="InterPro"/>
</dbReference>